<keyword evidence="3" id="KW-1133">Transmembrane helix</keyword>
<feature type="compositionally biased region" description="Low complexity" evidence="2">
    <location>
        <begin position="116"/>
        <end position="131"/>
    </location>
</feature>
<organism evidence="4 5">
    <name type="scientific">Drechslerella stenobrocha 248</name>
    <dbReference type="NCBI Taxonomy" id="1043628"/>
    <lineage>
        <taxon>Eukaryota</taxon>
        <taxon>Fungi</taxon>
        <taxon>Dikarya</taxon>
        <taxon>Ascomycota</taxon>
        <taxon>Pezizomycotina</taxon>
        <taxon>Orbiliomycetes</taxon>
        <taxon>Orbiliales</taxon>
        <taxon>Orbiliaceae</taxon>
        <taxon>Drechslerella</taxon>
    </lineage>
</organism>
<evidence type="ECO:0000313" key="5">
    <source>
        <dbReference type="Proteomes" id="UP000024837"/>
    </source>
</evidence>
<evidence type="ECO:0000256" key="2">
    <source>
        <dbReference type="SAM" id="MobiDB-lite"/>
    </source>
</evidence>
<name>W7HWK9_9PEZI</name>
<feature type="region of interest" description="Disordered" evidence="2">
    <location>
        <begin position="50"/>
        <end position="92"/>
    </location>
</feature>
<keyword evidence="5" id="KW-1185">Reference proteome</keyword>
<dbReference type="OrthoDB" id="5397628at2759"/>
<protein>
    <submittedName>
        <fullName evidence="4">Uncharacterized protein</fullName>
    </submittedName>
</protein>
<accession>W7HWK9</accession>
<dbReference type="EMBL" id="KI966442">
    <property type="protein sequence ID" value="EWC44452.1"/>
    <property type="molecule type" value="Genomic_DNA"/>
</dbReference>
<keyword evidence="3" id="KW-0812">Transmembrane</keyword>
<keyword evidence="1" id="KW-0175">Coiled coil</keyword>
<feature type="compositionally biased region" description="Acidic residues" evidence="2">
    <location>
        <begin position="78"/>
        <end position="91"/>
    </location>
</feature>
<dbReference type="Proteomes" id="UP000024837">
    <property type="component" value="Unassembled WGS sequence"/>
</dbReference>
<evidence type="ECO:0000313" key="4">
    <source>
        <dbReference type="EMBL" id="EWC44452.1"/>
    </source>
</evidence>
<evidence type="ECO:0000256" key="3">
    <source>
        <dbReference type="SAM" id="Phobius"/>
    </source>
</evidence>
<dbReference type="HOGENOM" id="CLU_874275_0_0_1"/>
<feature type="region of interest" description="Disordered" evidence="2">
    <location>
        <begin position="107"/>
        <end position="141"/>
    </location>
</feature>
<proteinExistence type="predicted"/>
<reference evidence="4 5" key="1">
    <citation type="submission" date="2013-05" db="EMBL/GenBank/DDBJ databases">
        <title>Drechslerella stenobrocha genome reveals carnivorous origination and mechanical trapping mechanism of predatory fungi.</title>
        <authorList>
            <person name="Liu X."/>
            <person name="Zhang W."/>
            <person name="Liu K."/>
        </authorList>
    </citation>
    <scope>NUCLEOTIDE SEQUENCE [LARGE SCALE GENOMIC DNA]</scope>
    <source>
        <strain evidence="4 5">248</strain>
    </source>
</reference>
<sequence>MLTFHDLLLQSVYTRNFLILLPFLFLGGLILFLLNRADSLRAGAGLVPPHRTRIINPQEPQSDSHNLDPDLQPQPQPEDGDEDGDEDDDENAQYNHEDEVDISDLLAEAGGGPSTNANPANNDNLPPGAAPTAKPPRIVGKKKARNLELRDQRRAYHEFMQSQARDRRSQTQALEQDLQDTLFEEKQRRALAEINIEKRKIKEKQDRADAELLNAKHVQALRRLVDSLAVSAATTAGTGATTNPTTGRISLRTLGHRVGKDEEWVRKTIKEEKIVPDRGAAGGGGGNAGGVVTFVTDSGWLVRIGPEELAAVVKRVEAAGQMSWDDLGEELERSLNRL</sequence>
<dbReference type="AlphaFoldDB" id="W7HWK9"/>
<gene>
    <name evidence="4" type="ORF">DRE_06820</name>
</gene>
<keyword evidence="3" id="KW-0472">Membrane</keyword>
<evidence type="ECO:0000256" key="1">
    <source>
        <dbReference type="SAM" id="Coils"/>
    </source>
</evidence>
<feature type="coiled-coil region" evidence="1">
    <location>
        <begin position="184"/>
        <end position="211"/>
    </location>
</feature>
<feature type="transmembrane region" description="Helical" evidence="3">
    <location>
        <begin position="12"/>
        <end position="34"/>
    </location>
</feature>